<evidence type="ECO:0000256" key="4">
    <source>
        <dbReference type="ARBA" id="ARBA00022729"/>
    </source>
</evidence>
<dbReference type="AlphaFoldDB" id="A0A1U7SV76"/>
<accession>A0A1U7SV76</accession>
<dbReference type="GO" id="GO:0030154">
    <property type="term" value="P:cell differentiation"/>
    <property type="evidence" value="ECO:0007669"/>
    <property type="project" value="UniProtKB-ARBA"/>
</dbReference>
<dbReference type="InParanoid" id="A0A1U7SV76"/>
<keyword evidence="11" id="KW-1185">Reference proteome</keyword>
<protein>
    <submittedName>
        <fullName evidence="12">Ly6/PLAUR domain-containing protein 3-like</fullName>
    </submittedName>
</protein>
<dbReference type="PANTHER" id="PTHR10624:SF8">
    <property type="entry name" value="LY6_PLAUR DOMAIN-CONTAINING PROTEIN 3"/>
    <property type="match status" value="1"/>
</dbReference>
<feature type="chain" id="PRO_5010567868" evidence="9">
    <location>
        <begin position="27"/>
        <end position="250"/>
    </location>
</feature>
<dbReference type="STRING" id="38654.A0A1U7SV76"/>
<dbReference type="Gene3D" id="2.10.60.10">
    <property type="entry name" value="CD59"/>
    <property type="match status" value="1"/>
</dbReference>
<evidence type="ECO:0000259" key="10">
    <source>
        <dbReference type="SMART" id="SM00134"/>
    </source>
</evidence>
<dbReference type="SMART" id="SM00134">
    <property type="entry name" value="LU"/>
    <property type="match status" value="2"/>
</dbReference>
<dbReference type="InterPro" id="IPR045860">
    <property type="entry name" value="Snake_toxin-like_sf"/>
</dbReference>
<feature type="region of interest" description="Disordered" evidence="8">
    <location>
        <begin position="227"/>
        <end position="250"/>
    </location>
</feature>
<keyword evidence="6" id="KW-0325">Glycoprotein</keyword>
<feature type="domain" description="UPAR/Ly6" evidence="10">
    <location>
        <begin position="27"/>
        <end position="122"/>
    </location>
</feature>
<keyword evidence="5" id="KW-0472">Membrane</keyword>
<evidence type="ECO:0000256" key="1">
    <source>
        <dbReference type="ARBA" id="ARBA00004609"/>
    </source>
</evidence>
<dbReference type="GeneID" id="102371273"/>
<evidence type="ECO:0000313" key="11">
    <source>
        <dbReference type="Proteomes" id="UP000189705"/>
    </source>
</evidence>
<proteinExistence type="predicted"/>
<dbReference type="GO" id="GO:0005886">
    <property type="term" value="C:plasma membrane"/>
    <property type="evidence" value="ECO:0007669"/>
    <property type="project" value="UniProtKB-SubCell"/>
</dbReference>
<evidence type="ECO:0000256" key="8">
    <source>
        <dbReference type="SAM" id="MobiDB-lite"/>
    </source>
</evidence>
<feature type="signal peptide" evidence="9">
    <location>
        <begin position="1"/>
        <end position="26"/>
    </location>
</feature>
<keyword evidence="3" id="KW-0336">GPI-anchor</keyword>
<evidence type="ECO:0000313" key="12">
    <source>
        <dbReference type="RefSeq" id="XP_006038624.1"/>
    </source>
</evidence>
<evidence type="ECO:0000256" key="5">
    <source>
        <dbReference type="ARBA" id="ARBA00023136"/>
    </source>
</evidence>
<evidence type="ECO:0000256" key="2">
    <source>
        <dbReference type="ARBA" id="ARBA00022475"/>
    </source>
</evidence>
<gene>
    <name evidence="12" type="primary">LOC102371273</name>
</gene>
<dbReference type="Proteomes" id="UP000189705">
    <property type="component" value="Unplaced"/>
</dbReference>
<dbReference type="PANTHER" id="PTHR10624">
    <property type="entry name" value="UROKINASE PLASMINOGEN ACTIVATOR SURFACE RECEPTOR-RELATED"/>
    <property type="match status" value="1"/>
</dbReference>
<dbReference type="CDD" id="cd00117">
    <property type="entry name" value="TFP"/>
    <property type="match status" value="1"/>
</dbReference>
<dbReference type="RefSeq" id="XP_006038624.1">
    <property type="nucleotide sequence ID" value="XM_006038562.3"/>
</dbReference>
<sequence>MPHRCPPPWALWGLLASVLLIEVALSLDCYSHEGTYVQALVQPNVTRVTCGPAHNVCMEQMLAMTIVGGQTAVLLWAGCKSDHHIDLQSRGYGMLPFVSSGVHVCISDLCNDQFLNSSLPLNVPPEAAANATDVLRCYSCLGLTPESCSGENMDVVPCPPNFPRCAIGMASATIDVNYTASFFYRSCQDSSSVRSSSSIRTASNTTQETITCTVTAGCRKSLCNDGPHELPTPPPTAPHPSLGDWHPEGA</sequence>
<dbReference type="KEGG" id="asn:102371273"/>
<evidence type="ECO:0000256" key="9">
    <source>
        <dbReference type="SAM" id="SignalP"/>
    </source>
</evidence>
<comment type="subcellular location">
    <subcellularLocation>
        <location evidence="1">Cell membrane</location>
        <topology evidence="1">Lipid-anchor</topology>
        <topology evidence="1">GPI-anchor</topology>
    </subcellularLocation>
</comment>
<dbReference type="Pfam" id="PF00021">
    <property type="entry name" value="UPAR_LY6"/>
    <property type="match status" value="2"/>
</dbReference>
<organism evidence="11 12">
    <name type="scientific">Alligator sinensis</name>
    <name type="common">Chinese alligator</name>
    <dbReference type="NCBI Taxonomy" id="38654"/>
    <lineage>
        <taxon>Eukaryota</taxon>
        <taxon>Metazoa</taxon>
        <taxon>Chordata</taxon>
        <taxon>Craniata</taxon>
        <taxon>Vertebrata</taxon>
        <taxon>Euteleostomi</taxon>
        <taxon>Archelosauria</taxon>
        <taxon>Archosauria</taxon>
        <taxon>Crocodylia</taxon>
        <taxon>Alligatoridae</taxon>
        <taxon>Alligatorinae</taxon>
        <taxon>Alligator</taxon>
    </lineage>
</organism>
<keyword evidence="7" id="KW-0449">Lipoprotein</keyword>
<dbReference type="InterPro" id="IPR016054">
    <property type="entry name" value="LY6_UPA_recep-like"/>
</dbReference>
<keyword evidence="4 9" id="KW-0732">Signal</keyword>
<evidence type="ECO:0000256" key="3">
    <source>
        <dbReference type="ARBA" id="ARBA00022622"/>
    </source>
</evidence>
<reference evidence="12" key="1">
    <citation type="submission" date="2025-08" db="UniProtKB">
        <authorList>
            <consortium name="RefSeq"/>
        </authorList>
    </citation>
    <scope>IDENTIFICATION</scope>
</reference>
<dbReference type="SUPFAM" id="SSF57302">
    <property type="entry name" value="Snake toxin-like"/>
    <property type="match status" value="2"/>
</dbReference>
<name>A0A1U7SV76_ALLSI</name>
<dbReference type="GO" id="GO:0098552">
    <property type="term" value="C:side of membrane"/>
    <property type="evidence" value="ECO:0007669"/>
    <property type="project" value="UniProtKB-KW"/>
</dbReference>
<feature type="domain" description="UPAR/Ly6" evidence="10">
    <location>
        <begin position="135"/>
        <end position="238"/>
    </location>
</feature>
<evidence type="ECO:0000256" key="6">
    <source>
        <dbReference type="ARBA" id="ARBA00023180"/>
    </source>
</evidence>
<keyword evidence="2" id="KW-1003">Cell membrane</keyword>
<evidence type="ECO:0000256" key="7">
    <source>
        <dbReference type="ARBA" id="ARBA00023288"/>
    </source>
</evidence>